<dbReference type="GO" id="GO:0005737">
    <property type="term" value="C:cytoplasm"/>
    <property type="evidence" value="ECO:0007669"/>
    <property type="project" value="UniProtKB-SubCell"/>
</dbReference>
<proteinExistence type="predicted"/>
<dbReference type="AlphaFoldDB" id="A0A7C4DZ98"/>
<dbReference type="EMBL" id="DTCM01000014">
    <property type="protein sequence ID" value="HGL40268.1"/>
    <property type="molecule type" value="Genomic_DNA"/>
</dbReference>
<dbReference type="Pfam" id="PF08029">
    <property type="entry name" value="HisG_C"/>
    <property type="match status" value="1"/>
</dbReference>
<dbReference type="NCBIfam" id="TIGR03455">
    <property type="entry name" value="HisG_C-term"/>
    <property type="match status" value="1"/>
</dbReference>
<evidence type="ECO:0000256" key="4">
    <source>
        <dbReference type="ARBA" id="ARBA00011946"/>
    </source>
</evidence>
<evidence type="ECO:0000256" key="6">
    <source>
        <dbReference type="ARBA" id="ARBA00022490"/>
    </source>
</evidence>
<dbReference type="SUPFAM" id="SSF53850">
    <property type="entry name" value="Periplasmic binding protein-like II"/>
    <property type="match status" value="1"/>
</dbReference>
<evidence type="ECO:0000256" key="3">
    <source>
        <dbReference type="ARBA" id="ARBA00004667"/>
    </source>
</evidence>
<evidence type="ECO:0000256" key="16">
    <source>
        <dbReference type="NCBIfam" id="TIGR00070"/>
    </source>
</evidence>
<evidence type="ECO:0000256" key="13">
    <source>
        <dbReference type="ARBA" id="ARBA00022842"/>
    </source>
</evidence>
<name>A0A7C4DZ98_CALS0</name>
<dbReference type="SUPFAM" id="SSF54913">
    <property type="entry name" value="GlnB-like"/>
    <property type="match status" value="1"/>
</dbReference>
<comment type="catalytic activity">
    <reaction evidence="1">
        <text>1-(5-phospho-beta-D-ribosyl)-ATP + diphosphate = 5-phospho-alpha-D-ribose 1-diphosphate + ATP</text>
        <dbReference type="Rhea" id="RHEA:18473"/>
        <dbReference type="ChEBI" id="CHEBI:30616"/>
        <dbReference type="ChEBI" id="CHEBI:33019"/>
        <dbReference type="ChEBI" id="CHEBI:58017"/>
        <dbReference type="ChEBI" id="CHEBI:73183"/>
        <dbReference type="EC" id="2.4.2.17"/>
    </reaction>
</comment>
<evidence type="ECO:0000256" key="9">
    <source>
        <dbReference type="ARBA" id="ARBA00022679"/>
    </source>
</evidence>
<evidence type="ECO:0000256" key="1">
    <source>
        <dbReference type="ARBA" id="ARBA00000915"/>
    </source>
</evidence>
<evidence type="ECO:0000256" key="11">
    <source>
        <dbReference type="ARBA" id="ARBA00022741"/>
    </source>
</evidence>
<evidence type="ECO:0000313" key="19">
    <source>
        <dbReference type="EMBL" id="HGL40268.1"/>
    </source>
</evidence>
<feature type="domain" description="Histidine biosynthesis HisG C-terminal" evidence="18">
    <location>
        <begin position="244"/>
        <end position="307"/>
    </location>
</feature>
<evidence type="ECO:0000256" key="8">
    <source>
        <dbReference type="ARBA" id="ARBA00022676"/>
    </source>
</evidence>
<keyword evidence="6" id="KW-0963">Cytoplasm</keyword>
<dbReference type="InterPro" id="IPR013820">
    <property type="entry name" value="ATP_PRibTrfase_cat"/>
</dbReference>
<comment type="subcellular location">
    <subcellularLocation>
        <location evidence="2">Cytoplasm</location>
    </subcellularLocation>
</comment>
<evidence type="ECO:0000256" key="2">
    <source>
        <dbReference type="ARBA" id="ARBA00004496"/>
    </source>
</evidence>
<comment type="caution">
    <text evidence="20">The sequence shown here is derived from an EMBL/GenBank/DDBJ whole genome shotgun (WGS) entry which is preliminary data.</text>
</comment>
<dbReference type="GO" id="GO:0003879">
    <property type="term" value="F:ATP phosphoribosyltransferase activity"/>
    <property type="evidence" value="ECO:0007669"/>
    <property type="project" value="UniProtKB-UniRule"/>
</dbReference>
<dbReference type="InterPro" id="IPR001348">
    <property type="entry name" value="ATP_PRibTrfase_HisG"/>
</dbReference>
<reference evidence="20" key="1">
    <citation type="journal article" date="2020" name="mSystems">
        <title>Genome- and Community-Level Interaction Insights into Carbon Utilization and Element Cycling Functions of Hydrothermarchaeota in Hydrothermal Sediment.</title>
        <authorList>
            <person name="Zhou Z."/>
            <person name="Liu Y."/>
            <person name="Xu W."/>
            <person name="Pan J."/>
            <person name="Luo Z.H."/>
            <person name="Li M."/>
        </authorList>
    </citation>
    <scope>NUCLEOTIDE SEQUENCE [LARGE SCALE GENOMIC DNA]</scope>
    <source>
        <strain evidence="21">SpSt-1073</strain>
        <strain evidence="20">SpSt-613</strain>
        <strain evidence="19">SpSt-669</strain>
    </source>
</reference>
<dbReference type="InterPro" id="IPR013115">
    <property type="entry name" value="HisG_C"/>
</dbReference>
<evidence type="ECO:0000256" key="12">
    <source>
        <dbReference type="ARBA" id="ARBA00022840"/>
    </source>
</evidence>
<keyword evidence="13" id="KW-0460">Magnesium</keyword>
<evidence type="ECO:0000256" key="5">
    <source>
        <dbReference type="ARBA" id="ARBA00020998"/>
    </source>
</evidence>
<evidence type="ECO:0000256" key="10">
    <source>
        <dbReference type="ARBA" id="ARBA00022723"/>
    </source>
</evidence>
<dbReference type="GO" id="GO:0005524">
    <property type="term" value="F:ATP binding"/>
    <property type="evidence" value="ECO:0007669"/>
    <property type="project" value="UniProtKB-KW"/>
</dbReference>
<evidence type="ECO:0000313" key="21">
    <source>
        <dbReference type="EMBL" id="HHN52031.1"/>
    </source>
</evidence>
<keyword evidence="9 20" id="KW-0808">Transferase</keyword>
<keyword evidence="14" id="KW-0368">Histidine biosynthesis</keyword>
<sequence length="336" mass="37389">MPIIKFAVPKGSLEAATQEFLAKAMLKLRGAERTYRPVVDDRDIEVKILRPQEIPVFVAGGAYDIGITGVDWVRETGADVLQLLDLEYGYVKLVIAAPKNSPHKTLDQYIEEYARAGKPLKISTEYLNTAASYIASKPVYRKIYGDQQPMIITPWWRKGENNMVRVYLSFGATEAKPPEEADIIVDASATGITLEQNNLTPIETITESTATLVANKQSFNDPVKREKILDILTLLKGVVESGKKLHIFVNVHEENLEKLLTSLPALKSPTISQLSNKGWYAINTVIPKNEFLKILPTLRKLAQGLVVHEPNLILPLEEIMTTQGAQTGNDQSRKSI</sequence>
<keyword evidence="11" id="KW-0547">Nucleotide-binding</keyword>
<dbReference type="NCBIfam" id="TIGR00070">
    <property type="entry name" value="hisG"/>
    <property type="match status" value="1"/>
</dbReference>
<evidence type="ECO:0000256" key="7">
    <source>
        <dbReference type="ARBA" id="ARBA00022605"/>
    </source>
</evidence>
<dbReference type="EC" id="2.4.2.17" evidence="4 16"/>
<evidence type="ECO:0000259" key="17">
    <source>
        <dbReference type="Pfam" id="PF01634"/>
    </source>
</evidence>
<dbReference type="EMBL" id="DTAD01000017">
    <property type="protein sequence ID" value="HGN89799.1"/>
    <property type="molecule type" value="Genomic_DNA"/>
</dbReference>
<dbReference type="GO" id="GO:0000105">
    <property type="term" value="P:L-histidine biosynthetic process"/>
    <property type="evidence" value="ECO:0007669"/>
    <property type="project" value="UniProtKB-UniRule"/>
</dbReference>
<keyword evidence="7" id="KW-0028">Amino-acid biosynthesis</keyword>
<dbReference type="Gene3D" id="3.40.190.10">
    <property type="entry name" value="Periplasmic binding protein-like II"/>
    <property type="match status" value="2"/>
</dbReference>
<comment type="pathway">
    <text evidence="3">Amino-acid biosynthesis; L-histidine biosynthesis; L-histidine from 5-phospho-alpha-D-ribose 1-diphosphate: step 1/9.</text>
</comment>
<keyword evidence="12" id="KW-0067">ATP-binding</keyword>
<dbReference type="InterPro" id="IPR015867">
    <property type="entry name" value="N-reg_PII/ATP_PRibTrfase_C"/>
</dbReference>
<evidence type="ECO:0000313" key="20">
    <source>
        <dbReference type="EMBL" id="HGN89799.1"/>
    </source>
</evidence>
<feature type="domain" description="ATP phosphoribosyltransferase catalytic" evidence="17">
    <location>
        <begin position="50"/>
        <end position="236"/>
    </location>
</feature>
<dbReference type="PANTHER" id="PTHR21403">
    <property type="entry name" value="ATP PHOSPHORIBOSYLTRANSFERASE ATP-PRTASE"/>
    <property type="match status" value="1"/>
</dbReference>
<dbReference type="GO" id="GO:0000287">
    <property type="term" value="F:magnesium ion binding"/>
    <property type="evidence" value="ECO:0007669"/>
    <property type="project" value="InterPro"/>
</dbReference>
<dbReference type="EMBL" id="DRXG01000034">
    <property type="protein sequence ID" value="HHN52031.1"/>
    <property type="molecule type" value="Genomic_DNA"/>
</dbReference>
<comment type="function">
    <text evidence="15">Catalyzes the condensation of ATP and 5-phosphoribose 1-diphosphate to form N'-(5'-phosphoribosyl)-ATP (PR-ATP). Has a crucial role in the pathway because the rate of histidine biosynthesis seems to be controlled primarily by regulation of HisG enzymatic activity.</text>
</comment>
<keyword evidence="8 20" id="KW-0328">Glycosyltransferase</keyword>
<dbReference type="PANTHER" id="PTHR21403:SF10">
    <property type="entry name" value="ATP PHOSPHORIBOSYLTRANSFERASE"/>
    <property type="match status" value="1"/>
</dbReference>
<protein>
    <recommendedName>
        <fullName evidence="5 16">ATP phosphoribosyltransferase</fullName>
        <ecNumber evidence="4 16">2.4.2.17</ecNumber>
    </recommendedName>
</protein>
<dbReference type="UniPathway" id="UPA00031">
    <property type="reaction ID" value="UER00006"/>
</dbReference>
<evidence type="ECO:0000256" key="15">
    <source>
        <dbReference type="ARBA" id="ARBA00024861"/>
    </source>
</evidence>
<gene>
    <name evidence="20" type="primary">hisG</name>
    <name evidence="21" type="ORF">ENM30_01825</name>
    <name evidence="20" type="ORF">ENT82_01540</name>
    <name evidence="19" type="ORF">ENU43_01165</name>
</gene>
<accession>A0A7C4DZ98</accession>
<organism evidence="20">
    <name type="scientific">Caldiarchaeum subterraneum</name>
    <dbReference type="NCBI Taxonomy" id="311458"/>
    <lineage>
        <taxon>Archaea</taxon>
        <taxon>Nitrososphaerota</taxon>
        <taxon>Candidatus Caldarchaeales</taxon>
        <taxon>Candidatus Caldarchaeaceae</taxon>
        <taxon>Candidatus Caldarchaeum</taxon>
    </lineage>
</organism>
<dbReference type="Pfam" id="PF01634">
    <property type="entry name" value="HisG"/>
    <property type="match status" value="1"/>
</dbReference>
<keyword evidence="10" id="KW-0479">Metal-binding</keyword>
<evidence type="ECO:0000259" key="18">
    <source>
        <dbReference type="Pfam" id="PF08029"/>
    </source>
</evidence>
<evidence type="ECO:0000256" key="14">
    <source>
        <dbReference type="ARBA" id="ARBA00023102"/>
    </source>
</evidence>
<dbReference type="InterPro" id="IPR011322">
    <property type="entry name" value="N-reg_PII-like_a/b"/>
</dbReference>
<dbReference type="Gene3D" id="3.30.70.120">
    <property type="match status" value="1"/>
</dbReference>